<name>A0ABU9IET5_9SPHN</name>
<dbReference type="InterPro" id="IPR003718">
    <property type="entry name" value="OsmC/Ohr_fam"/>
</dbReference>
<dbReference type="InterPro" id="IPR015946">
    <property type="entry name" value="KH_dom-like_a/b"/>
</dbReference>
<accession>A0ABU9IET5</accession>
<dbReference type="EMBL" id="JBBYHV010000001">
    <property type="protein sequence ID" value="MEL1250922.1"/>
    <property type="molecule type" value="Genomic_DNA"/>
</dbReference>
<organism evidence="1 2">
    <name type="scientific">Aurantiacibacter gilvus</name>
    <dbReference type="NCBI Taxonomy" id="3139141"/>
    <lineage>
        <taxon>Bacteria</taxon>
        <taxon>Pseudomonadati</taxon>
        <taxon>Pseudomonadota</taxon>
        <taxon>Alphaproteobacteria</taxon>
        <taxon>Sphingomonadales</taxon>
        <taxon>Erythrobacteraceae</taxon>
        <taxon>Aurantiacibacter</taxon>
    </lineage>
</organism>
<dbReference type="Proteomes" id="UP001497045">
    <property type="component" value="Unassembled WGS sequence"/>
</dbReference>
<dbReference type="InterPro" id="IPR036102">
    <property type="entry name" value="OsmC/Ohrsf"/>
</dbReference>
<proteinExistence type="predicted"/>
<dbReference type="Gene3D" id="3.30.300.20">
    <property type="match status" value="2"/>
</dbReference>
<comment type="caution">
    <text evidence="1">The sequence shown here is derived from an EMBL/GenBank/DDBJ whole genome shotgun (WGS) entry which is preliminary data.</text>
</comment>
<evidence type="ECO:0000313" key="2">
    <source>
        <dbReference type="Proteomes" id="UP001497045"/>
    </source>
</evidence>
<protein>
    <submittedName>
        <fullName evidence="1">OsmC family protein</fullName>
    </submittedName>
</protein>
<reference evidence="1 2" key="1">
    <citation type="submission" date="2024-04" db="EMBL/GenBank/DDBJ databases">
        <title>Aurantiacibacter sp. DGU6 16S ribosomal RNA gene Genome sequencing and assembly.</title>
        <authorList>
            <person name="Park S."/>
        </authorList>
    </citation>
    <scope>NUCLEOTIDE SEQUENCE [LARGE SCALE GENOMIC DNA]</scope>
    <source>
        <strain evidence="1 2">DGU6</strain>
    </source>
</reference>
<dbReference type="SUPFAM" id="SSF82784">
    <property type="entry name" value="OsmC-like"/>
    <property type="match status" value="2"/>
</dbReference>
<keyword evidence="2" id="KW-1185">Reference proteome</keyword>
<dbReference type="RefSeq" id="WP_341673432.1">
    <property type="nucleotide sequence ID" value="NZ_JBBYHV010000001.1"/>
</dbReference>
<gene>
    <name evidence="1" type="ORF">AAEO60_09585</name>
</gene>
<evidence type="ECO:0000313" key="1">
    <source>
        <dbReference type="EMBL" id="MEL1250922.1"/>
    </source>
</evidence>
<dbReference type="Pfam" id="PF02566">
    <property type="entry name" value="OsmC"/>
    <property type="match status" value="1"/>
</dbReference>
<sequence>MAQAAKSHDNVLGADARPSFFPVDGGESLIAPPPDRLGQAVRFAARSLSVMQKEGLVASSASGQVWRVVSDEGAYLDGFNEAPCPLSFLTVGMVSSYMTELLALAEQRGIAIDHVELVQDNYYTMKGSALKGTMTGGAKDVELEARIDSPADAETLRALVYDAVAASPLNGLMRGEKDSLFTLTHKGRQVIPDKARPVQREVPPDPAPTIEGVHPLACEAIPVRGDMSPLTDEATSSQGSSLAEEQDRVLHIRGICTVREDGVKQVEQQLFNPHGSIFHFLCDEEGRAPDAVSYMAAGIGFCFMTQLGRYAKIAKKHLAAYNVVQDIHFTLGGASGGTGQAGKADPVETHVYLDSDENAEFARAALDMGEQTCFLHAFCRTDLKARVKVVKA</sequence>